<reference evidence="2" key="1">
    <citation type="journal article" date="2014" name="Genome Announc.">
        <title>Draft Genome Sequence of Lactobacillus oryzae Strain SG293T.</title>
        <authorList>
            <person name="Tanizawa Y."/>
            <person name="Fujisawa T."/>
            <person name="Mochizuki T."/>
            <person name="Kaminuma E."/>
            <person name="Nakamura Y."/>
            <person name="Tohno M."/>
        </authorList>
    </citation>
    <scope>NUCLEOTIDE SEQUENCE [LARGE SCALE GENOMIC DNA]</scope>
    <source>
        <strain evidence="2">SG293</strain>
    </source>
</reference>
<feature type="transmembrane region" description="Helical" evidence="1">
    <location>
        <begin position="43"/>
        <end position="64"/>
    </location>
</feature>
<keyword evidence="3" id="KW-1185">Reference proteome</keyword>
<feature type="non-terminal residue" evidence="2">
    <location>
        <position position="1"/>
    </location>
</feature>
<dbReference type="Proteomes" id="UP000028700">
    <property type="component" value="Unassembled WGS sequence"/>
</dbReference>
<keyword evidence="1" id="KW-0472">Membrane</keyword>
<comment type="caution">
    <text evidence="2">The sequence shown here is derived from an EMBL/GenBank/DDBJ whole genome shotgun (WGS) entry which is preliminary data.</text>
</comment>
<dbReference type="AlphaFoldDB" id="A0A081BL57"/>
<keyword evidence="1" id="KW-0812">Transmembrane</keyword>
<proteinExistence type="predicted"/>
<sequence>HFSSSKFEMRLVYRKKMLENRHFLIGIFQHFTTVAYTNNANNANQLLILIAIILLLLAILGYIIKLIHQGMLRKN</sequence>
<accession>A0A081BL57</accession>
<evidence type="ECO:0000313" key="3">
    <source>
        <dbReference type="Proteomes" id="UP000028700"/>
    </source>
</evidence>
<evidence type="ECO:0000256" key="1">
    <source>
        <dbReference type="SAM" id="Phobius"/>
    </source>
</evidence>
<evidence type="ECO:0000313" key="2">
    <source>
        <dbReference type="EMBL" id="GAK48775.1"/>
    </source>
</evidence>
<protein>
    <submittedName>
        <fullName evidence="2">Uncharacterized protein</fullName>
    </submittedName>
</protein>
<dbReference type="EMBL" id="BBJM01000075">
    <property type="protein sequence ID" value="GAK48775.1"/>
    <property type="molecule type" value="Genomic_DNA"/>
</dbReference>
<gene>
    <name evidence="2" type="ORF">LOSG293_750010</name>
</gene>
<organism evidence="2 3">
    <name type="scientific">Secundilactobacillus oryzae JCM 18671</name>
    <dbReference type="NCBI Taxonomy" id="1291743"/>
    <lineage>
        <taxon>Bacteria</taxon>
        <taxon>Bacillati</taxon>
        <taxon>Bacillota</taxon>
        <taxon>Bacilli</taxon>
        <taxon>Lactobacillales</taxon>
        <taxon>Lactobacillaceae</taxon>
        <taxon>Secundilactobacillus</taxon>
    </lineage>
</organism>
<name>A0A081BL57_9LACO</name>
<keyword evidence="1" id="KW-1133">Transmembrane helix</keyword>